<dbReference type="InterPro" id="IPR001628">
    <property type="entry name" value="Znf_hrmn_rcpt"/>
</dbReference>
<keyword evidence="2" id="KW-0863">Zinc-finger</keyword>
<keyword evidence="7" id="KW-0675">Receptor</keyword>
<keyword evidence="4" id="KW-0805">Transcription regulation</keyword>
<dbReference type="EMBL" id="BTSX01000002">
    <property type="protein sequence ID" value="GMS86029.1"/>
    <property type="molecule type" value="Genomic_DNA"/>
</dbReference>
<comment type="caution">
    <text evidence="11">The sequence shown here is derived from an EMBL/GenBank/DDBJ whole genome shotgun (WGS) entry which is preliminary data.</text>
</comment>
<evidence type="ECO:0000256" key="1">
    <source>
        <dbReference type="ARBA" id="ARBA00022723"/>
    </source>
</evidence>
<dbReference type="SUPFAM" id="SSF48508">
    <property type="entry name" value="Nuclear receptor ligand-binding domain"/>
    <property type="match status" value="1"/>
</dbReference>
<reference evidence="11" key="1">
    <citation type="submission" date="2023-10" db="EMBL/GenBank/DDBJ databases">
        <title>Genome assembly of Pristionchus species.</title>
        <authorList>
            <person name="Yoshida K."/>
            <person name="Sommer R.J."/>
        </authorList>
    </citation>
    <scope>NUCLEOTIDE SEQUENCE</scope>
    <source>
        <strain evidence="11">RS0144</strain>
    </source>
</reference>
<dbReference type="Pfam" id="PF00105">
    <property type="entry name" value="zf-C4"/>
    <property type="match status" value="1"/>
</dbReference>
<name>A0AAV5ST50_9BILA</name>
<dbReference type="Proteomes" id="UP001432027">
    <property type="component" value="Unassembled WGS sequence"/>
</dbReference>
<evidence type="ECO:0000256" key="3">
    <source>
        <dbReference type="ARBA" id="ARBA00022833"/>
    </source>
</evidence>
<protein>
    <recommendedName>
        <fullName evidence="13">Nuclear receptor</fullName>
    </recommendedName>
</protein>
<keyword evidence="1" id="KW-0479">Metal-binding</keyword>
<feature type="non-terminal residue" evidence="11">
    <location>
        <position position="1"/>
    </location>
</feature>
<dbReference type="SUPFAM" id="SSF57716">
    <property type="entry name" value="Glucocorticoid receptor-like (DNA-binding domain)"/>
    <property type="match status" value="1"/>
</dbReference>
<evidence type="ECO:0000256" key="6">
    <source>
        <dbReference type="ARBA" id="ARBA00023163"/>
    </source>
</evidence>
<dbReference type="InterPro" id="IPR000536">
    <property type="entry name" value="Nucl_hrmn_rcpt_lig-bd"/>
</dbReference>
<dbReference type="GO" id="GO:0005634">
    <property type="term" value="C:nucleus"/>
    <property type="evidence" value="ECO:0007669"/>
    <property type="project" value="TreeGrafter"/>
</dbReference>
<accession>A0AAV5ST50</accession>
<feature type="domain" description="Nuclear receptor" evidence="9">
    <location>
        <begin position="39"/>
        <end position="120"/>
    </location>
</feature>
<dbReference type="PANTHER" id="PTHR46011">
    <property type="entry name" value="NUCLEAR HORMONE RECEPTOR FAMILY MEMBER NHR-86-RELATED"/>
    <property type="match status" value="1"/>
</dbReference>
<evidence type="ECO:0000256" key="8">
    <source>
        <dbReference type="ARBA" id="ARBA00023242"/>
    </source>
</evidence>
<evidence type="ECO:0000256" key="7">
    <source>
        <dbReference type="ARBA" id="ARBA00023170"/>
    </source>
</evidence>
<evidence type="ECO:0000313" key="11">
    <source>
        <dbReference type="EMBL" id="GMS86029.1"/>
    </source>
</evidence>
<evidence type="ECO:0000313" key="12">
    <source>
        <dbReference type="Proteomes" id="UP001432027"/>
    </source>
</evidence>
<keyword evidence="5" id="KW-0238">DNA-binding</keyword>
<keyword evidence="6" id="KW-0804">Transcription</keyword>
<dbReference type="Gene3D" id="3.30.50.10">
    <property type="entry name" value="Erythroid Transcription Factor GATA-1, subunit A"/>
    <property type="match status" value="1"/>
</dbReference>
<evidence type="ECO:0000259" key="9">
    <source>
        <dbReference type="PROSITE" id="PS51030"/>
    </source>
</evidence>
<gene>
    <name evidence="11" type="ORF">PENTCL1PPCAC_8204</name>
</gene>
<dbReference type="AlphaFoldDB" id="A0AAV5ST50"/>
<proteinExistence type="predicted"/>
<keyword evidence="8" id="KW-0539">Nucleus</keyword>
<dbReference type="SMART" id="SM00399">
    <property type="entry name" value="ZnF_C4"/>
    <property type="match status" value="1"/>
</dbReference>
<organism evidence="11 12">
    <name type="scientific">Pristionchus entomophagus</name>
    <dbReference type="NCBI Taxonomy" id="358040"/>
    <lineage>
        <taxon>Eukaryota</taxon>
        <taxon>Metazoa</taxon>
        <taxon>Ecdysozoa</taxon>
        <taxon>Nematoda</taxon>
        <taxon>Chromadorea</taxon>
        <taxon>Rhabditida</taxon>
        <taxon>Rhabditina</taxon>
        <taxon>Diplogasteromorpha</taxon>
        <taxon>Diplogasteroidea</taxon>
        <taxon>Neodiplogasteridae</taxon>
        <taxon>Pristionchus</taxon>
    </lineage>
</organism>
<dbReference type="GO" id="GO:0008270">
    <property type="term" value="F:zinc ion binding"/>
    <property type="evidence" value="ECO:0007669"/>
    <property type="project" value="UniProtKB-KW"/>
</dbReference>
<evidence type="ECO:0000259" key="10">
    <source>
        <dbReference type="PROSITE" id="PS51843"/>
    </source>
</evidence>
<dbReference type="SMART" id="SM00430">
    <property type="entry name" value="HOLI"/>
    <property type="match status" value="1"/>
</dbReference>
<evidence type="ECO:0000256" key="4">
    <source>
        <dbReference type="ARBA" id="ARBA00023015"/>
    </source>
</evidence>
<dbReference type="PANTHER" id="PTHR46011:SF6">
    <property type="entry name" value="HIGH ZINC ACTIVATED NUCLEAR RECEPTOR PROTEIN"/>
    <property type="match status" value="1"/>
</dbReference>
<dbReference type="InterPro" id="IPR013088">
    <property type="entry name" value="Znf_NHR/GATA"/>
</dbReference>
<dbReference type="GO" id="GO:0003700">
    <property type="term" value="F:DNA-binding transcription factor activity"/>
    <property type="evidence" value="ECO:0007669"/>
    <property type="project" value="InterPro"/>
</dbReference>
<dbReference type="PROSITE" id="PS51843">
    <property type="entry name" value="NR_LBD"/>
    <property type="match status" value="1"/>
</dbReference>
<dbReference type="Gene3D" id="1.10.565.10">
    <property type="entry name" value="Retinoid X Receptor"/>
    <property type="match status" value="1"/>
</dbReference>
<evidence type="ECO:0000256" key="5">
    <source>
        <dbReference type="ARBA" id="ARBA00023125"/>
    </source>
</evidence>
<keyword evidence="3" id="KW-0862">Zinc</keyword>
<dbReference type="PROSITE" id="PS51030">
    <property type="entry name" value="NUCLEAR_REC_DBD_2"/>
    <property type="match status" value="1"/>
</dbReference>
<feature type="domain" description="NR LBD" evidence="10">
    <location>
        <begin position="114"/>
        <end position="415"/>
    </location>
</feature>
<keyword evidence="12" id="KW-1185">Reference proteome</keyword>
<evidence type="ECO:0008006" key="13">
    <source>
        <dbReference type="Google" id="ProtNLM"/>
    </source>
</evidence>
<evidence type="ECO:0000256" key="2">
    <source>
        <dbReference type="ARBA" id="ARBA00022771"/>
    </source>
</evidence>
<dbReference type="GO" id="GO:0043565">
    <property type="term" value="F:sequence-specific DNA binding"/>
    <property type="evidence" value="ECO:0007669"/>
    <property type="project" value="InterPro"/>
</dbReference>
<sequence>THLCFSGISPLATRSIRNRVHSTHYSRDSMTATASSSKPYECLICGVPIYNTNLGIDACRACTVFYRRHVSSTKLLLCRKGTDDCFVRNTRPLCRKCRFTRFAAVLSKSTLGANGTHLLSHLDSAELDSDSSDSNESKPYTFMDHRSFSLYASCSSDAPFFERMRKAYTLLCLIRNCGEQATYVEDPVGGKKGDGRTFIPITKSNKMGNIAILSSGLLTFFDAVFDDFRMLSDEGKKFFVSRSLKLIMSLDGLYRSAHHFPDEDVISPTYTTYISLDMLQDFVELRFPEKEREYMEKEMKKNFSRSVDALLNTYKRVRPTNEEFLALMGLSLWNNELSRVNEEYSEIVSHNRSAVLSELHKMYKGEGKPDYSMRLGDLLCLLNNIEKTAELTEEDISLMKLVTTFREEVANMKCC</sequence>
<dbReference type="Pfam" id="PF00104">
    <property type="entry name" value="Hormone_recep"/>
    <property type="match status" value="1"/>
</dbReference>
<dbReference type="InterPro" id="IPR035500">
    <property type="entry name" value="NHR-like_dom_sf"/>
</dbReference>